<sequence>MREILFKAKRTDNGEWVEGYHAFIDGVHYIYTGKSRSGGLYVVAERFDVDPSTLCQYTGLTDKNGKKIWENDIIGFLDVRQYDNGYAEHYCIGQVVWDEETVSFQVTERLSCESYEALDGECEVIGNIFDNPELLGGGTDDPD</sequence>
<dbReference type="NCBIfam" id="TIGR01671">
    <property type="entry name" value="phage_TIGR01671"/>
    <property type="match status" value="1"/>
</dbReference>
<organism evidence="2">
    <name type="scientific">Dulem virus 39</name>
    <dbReference type="NCBI Taxonomy" id="3145757"/>
    <lineage>
        <taxon>Viruses</taxon>
        <taxon>Duplodnaviria</taxon>
        <taxon>Heunggongvirae</taxon>
        <taxon>Uroviricota</taxon>
        <taxon>Caudoviricetes</taxon>
    </lineage>
</organism>
<evidence type="ECO:0000313" key="2">
    <source>
        <dbReference type="EMBL" id="XCD07561.1"/>
    </source>
</evidence>
<dbReference type="EMBL" id="PP511791">
    <property type="protein sequence ID" value="XCD07561.1"/>
    <property type="molecule type" value="Genomic_DNA"/>
</dbReference>
<reference evidence="2" key="1">
    <citation type="submission" date="2024-03" db="EMBL/GenBank/DDBJ databases">
        <title>Diverse circular DNA viruses in blood, oral, and fecal samples of captive lemurs.</title>
        <authorList>
            <person name="Paietta E.N."/>
            <person name="Kraberger S."/>
            <person name="Lund M.C."/>
            <person name="Custer J.M."/>
            <person name="Vargas K.M."/>
            <person name="Ehmke E.E."/>
            <person name="Yoder A.D."/>
            <person name="Varsani A."/>
        </authorList>
    </citation>
    <scope>NUCLEOTIDE SEQUENCE</scope>
    <source>
        <strain evidence="2">Duke_28FS_1</strain>
    </source>
</reference>
<evidence type="ECO:0000259" key="1">
    <source>
        <dbReference type="Pfam" id="PF09643"/>
    </source>
</evidence>
<accession>A0AAU8B675</accession>
<dbReference type="Gene3D" id="2.30.30.290">
    <property type="entry name" value="YopX-like domains"/>
    <property type="match status" value="1"/>
</dbReference>
<dbReference type="SUPFAM" id="SSF159006">
    <property type="entry name" value="YopX-like"/>
    <property type="match status" value="1"/>
</dbReference>
<dbReference type="InterPro" id="IPR010024">
    <property type="entry name" value="CHP16711"/>
</dbReference>
<dbReference type="InterPro" id="IPR019096">
    <property type="entry name" value="YopX_protein"/>
</dbReference>
<dbReference type="Pfam" id="PF09643">
    <property type="entry name" value="YopX"/>
    <property type="match status" value="1"/>
</dbReference>
<name>A0AAU8B675_9CAUD</name>
<feature type="domain" description="YopX protein" evidence="1">
    <location>
        <begin position="48"/>
        <end position="135"/>
    </location>
</feature>
<protein>
    <submittedName>
        <fullName evidence="2">YopX protein</fullName>
    </submittedName>
</protein>
<proteinExistence type="predicted"/>
<dbReference type="InterPro" id="IPR023385">
    <property type="entry name" value="YopX-like_C"/>
</dbReference>